<dbReference type="Gene3D" id="3.40.50.2300">
    <property type="match status" value="1"/>
</dbReference>
<evidence type="ECO:0000313" key="6">
    <source>
        <dbReference type="EMBL" id="GAI23071.1"/>
    </source>
</evidence>
<dbReference type="InterPro" id="IPR016032">
    <property type="entry name" value="Sig_transdc_resp-reg_C-effctor"/>
</dbReference>
<evidence type="ECO:0000256" key="1">
    <source>
        <dbReference type="ARBA" id="ARBA00023015"/>
    </source>
</evidence>
<evidence type="ECO:0000259" key="4">
    <source>
        <dbReference type="PROSITE" id="PS50043"/>
    </source>
</evidence>
<dbReference type="SUPFAM" id="SSF52172">
    <property type="entry name" value="CheY-like"/>
    <property type="match status" value="1"/>
</dbReference>
<dbReference type="SMART" id="SM00421">
    <property type="entry name" value="HTH_LUXR"/>
    <property type="match status" value="1"/>
</dbReference>
<dbReference type="CDD" id="cd06170">
    <property type="entry name" value="LuxR_C_like"/>
    <property type="match status" value="1"/>
</dbReference>
<dbReference type="PRINTS" id="PR00038">
    <property type="entry name" value="HTHLUXR"/>
</dbReference>
<keyword evidence="3" id="KW-0804">Transcription</keyword>
<dbReference type="InterPro" id="IPR001789">
    <property type="entry name" value="Sig_transdc_resp-reg_receiver"/>
</dbReference>
<organism evidence="6">
    <name type="scientific">marine sediment metagenome</name>
    <dbReference type="NCBI Taxonomy" id="412755"/>
    <lineage>
        <taxon>unclassified sequences</taxon>
        <taxon>metagenomes</taxon>
        <taxon>ecological metagenomes</taxon>
    </lineage>
</organism>
<keyword evidence="2" id="KW-0238">DNA-binding</keyword>
<feature type="domain" description="HTH luxR-type" evidence="4">
    <location>
        <begin position="69"/>
        <end position="123"/>
    </location>
</feature>
<dbReference type="GO" id="GO:0000160">
    <property type="term" value="P:phosphorelay signal transduction system"/>
    <property type="evidence" value="ECO:0007669"/>
    <property type="project" value="InterPro"/>
</dbReference>
<dbReference type="GO" id="GO:0003677">
    <property type="term" value="F:DNA binding"/>
    <property type="evidence" value="ECO:0007669"/>
    <property type="project" value="UniProtKB-KW"/>
</dbReference>
<dbReference type="InterPro" id="IPR039420">
    <property type="entry name" value="WalR-like"/>
</dbReference>
<feature type="domain" description="Response regulatory" evidence="5">
    <location>
        <begin position="1"/>
        <end position="42"/>
    </location>
</feature>
<proteinExistence type="predicted"/>
<evidence type="ECO:0008006" key="7">
    <source>
        <dbReference type="Google" id="ProtNLM"/>
    </source>
</evidence>
<accession>X1MYJ4</accession>
<evidence type="ECO:0000256" key="2">
    <source>
        <dbReference type="ARBA" id="ARBA00023125"/>
    </source>
</evidence>
<keyword evidence="1" id="KW-0805">Transcription regulation</keyword>
<gene>
    <name evidence="6" type="ORF">S06H3_35452</name>
</gene>
<dbReference type="PROSITE" id="PS50110">
    <property type="entry name" value="RESPONSE_REGULATORY"/>
    <property type="match status" value="1"/>
</dbReference>
<dbReference type="PROSITE" id="PS50043">
    <property type="entry name" value="HTH_LUXR_2"/>
    <property type="match status" value="1"/>
</dbReference>
<reference evidence="6" key="1">
    <citation type="journal article" date="2014" name="Front. Microbiol.">
        <title>High frequency of phylogenetically diverse reductive dehalogenase-homologous genes in deep subseafloor sedimentary metagenomes.</title>
        <authorList>
            <person name="Kawai M."/>
            <person name="Futagami T."/>
            <person name="Toyoda A."/>
            <person name="Takaki Y."/>
            <person name="Nishi S."/>
            <person name="Hori S."/>
            <person name="Arai W."/>
            <person name="Tsubouchi T."/>
            <person name="Morono Y."/>
            <person name="Uchiyama I."/>
            <person name="Ito T."/>
            <person name="Fujiyama A."/>
            <person name="Inagaki F."/>
            <person name="Takami H."/>
        </authorList>
    </citation>
    <scope>NUCLEOTIDE SEQUENCE</scope>
    <source>
        <strain evidence="6">Expedition CK06-06</strain>
    </source>
</reference>
<dbReference type="InterPro" id="IPR011006">
    <property type="entry name" value="CheY-like_superfamily"/>
</dbReference>
<feature type="non-terminal residue" evidence="6">
    <location>
        <position position="1"/>
    </location>
</feature>
<dbReference type="EMBL" id="BARV01021385">
    <property type="protein sequence ID" value="GAI23071.1"/>
    <property type="molecule type" value="Genomic_DNA"/>
</dbReference>
<dbReference type="Pfam" id="PF00196">
    <property type="entry name" value="GerE"/>
    <property type="match status" value="1"/>
</dbReference>
<dbReference type="PANTHER" id="PTHR43214">
    <property type="entry name" value="TWO-COMPONENT RESPONSE REGULATOR"/>
    <property type="match status" value="1"/>
</dbReference>
<comment type="caution">
    <text evidence="6">The sequence shown here is derived from an EMBL/GenBank/DDBJ whole genome shotgun (WGS) entry which is preliminary data.</text>
</comment>
<evidence type="ECO:0000259" key="5">
    <source>
        <dbReference type="PROSITE" id="PS50110"/>
    </source>
</evidence>
<protein>
    <recommendedName>
        <fullName evidence="7">HTH luxR-type domain-containing protein</fullName>
    </recommendedName>
</protein>
<dbReference type="InterPro" id="IPR000792">
    <property type="entry name" value="Tscrpt_reg_LuxR_C"/>
</dbReference>
<dbReference type="PROSITE" id="PS00622">
    <property type="entry name" value="HTH_LUXR_1"/>
    <property type="match status" value="1"/>
</dbReference>
<dbReference type="GO" id="GO:0006355">
    <property type="term" value="P:regulation of DNA-templated transcription"/>
    <property type="evidence" value="ECO:0007669"/>
    <property type="project" value="InterPro"/>
</dbReference>
<dbReference type="AlphaFoldDB" id="X1MYJ4"/>
<dbReference type="SUPFAM" id="SSF46894">
    <property type="entry name" value="C-terminal effector domain of the bipartite response regulators"/>
    <property type="match status" value="1"/>
</dbReference>
<evidence type="ECO:0000256" key="3">
    <source>
        <dbReference type="ARBA" id="ARBA00023163"/>
    </source>
</evidence>
<sequence>VLILTMYDTEQYVFELIESGASGYILKKAAGRELVSAIKAVSEGDAYLYPSVARKVLDEYRQLIKSGDKKENQERLTERELELVGLIAEGKTNREIADLLNISLHTVKSHRLNLMRKPTTQCL</sequence>
<name>X1MYJ4_9ZZZZ</name>
<dbReference type="PANTHER" id="PTHR43214:SF24">
    <property type="entry name" value="TRANSCRIPTIONAL REGULATORY PROTEIN NARL-RELATED"/>
    <property type="match status" value="1"/>
</dbReference>